<accession>A0A558BAM1</accession>
<gene>
    <name evidence="3" type="ORF">FHK81_08800</name>
</gene>
<name>A0A558BAM1_9GAMM</name>
<dbReference type="PANTHER" id="PTHR21248">
    <property type="entry name" value="CARDIOLIPIN SYNTHASE"/>
    <property type="match status" value="1"/>
</dbReference>
<dbReference type="AlphaFoldDB" id="A0A558BAM1"/>
<dbReference type="PROSITE" id="PS51257">
    <property type="entry name" value="PROKAR_LIPOPROTEIN"/>
    <property type="match status" value="1"/>
</dbReference>
<feature type="domain" description="PLD phosphodiesterase" evidence="2">
    <location>
        <begin position="168"/>
        <end position="195"/>
    </location>
</feature>
<evidence type="ECO:0000313" key="4">
    <source>
        <dbReference type="Proteomes" id="UP000319142"/>
    </source>
</evidence>
<dbReference type="PANTHER" id="PTHR21248:SF12">
    <property type="entry name" value="CARDIOLIPIN SYNTHASE C"/>
    <property type="match status" value="1"/>
</dbReference>
<keyword evidence="1" id="KW-0732">Signal</keyword>
<dbReference type="Pfam" id="PF13091">
    <property type="entry name" value="PLDc_2"/>
    <property type="match status" value="2"/>
</dbReference>
<evidence type="ECO:0000259" key="2">
    <source>
        <dbReference type="PROSITE" id="PS50035"/>
    </source>
</evidence>
<dbReference type="SMART" id="SM00155">
    <property type="entry name" value="PLDc"/>
    <property type="match status" value="2"/>
</dbReference>
<comment type="caution">
    <text evidence="3">The sequence shown here is derived from an EMBL/GenBank/DDBJ whole genome shotgun (WGS) entry which is preliminary data.</text>
</comment>
<feature type="domain" description="PLD phosphodiesterase" evidence="2">
    <location>
        <begin position="410"/>
        <end position="437"/>
    </location>
</feature>
<protein>
    <submittedName>
        <fullName evidence="3">Phospholipase D family protein</fullName>
    </submittedName>
</protein>
<dbReference type="GO" id="GO:0030572">
    <property type="term" value="F:phosphatidyltransferase activity"/>
    <property type="evidence" value="ECO:0007669"/>
    <property type="project" value="UniProtKB-ARBA"/>
</dbReference>
<dbReference type="InterPro" id="IPR001736">
    <property type="entry name" value="PLipase_D/transphosphatidylase"/>
</dbReference>
<dbReference type="EMBL" id="VMRX01000021">
    <property type="protein sequence ID" value="TVT33530.1"/>
    <property type="molecule type" value="Genomic_DNA"/>
</dbReference>
<dbReference type="PROSITE" id="PS50035">
    <property type="entry name" value="PLD"/>
    <property type="match status" value="2"/>
</dbReference>
<proteinExistence type="predicted"/>
<feature type="chain" id="PRO_5021914327" evidence="1">
    <location>
        <begin position="26"/>
        <end position="516"/>
    </location>
</feature>
<dbReference type="CDD" id="cd09113">
    <property type="entry name" value="PLDc_ymdC_like_2"/>
    <property type="match status" value="1"/>
</dbReference>
<dbReference type="Gene3D" id="3.30.870.10">
    <property type="entry name" value="Endonuclease Chain A"/>
    <property type="match status" value="2"/>
</dbReference>
<sequence length="516" mass="57337">MPGQRLLLLVASLCALLMLGGCSTALKPIAHEPDFRLSSVKDSFITDQRRMHLAPDSPNTGFQLLNSGRDAFLVRAALIETADQFIDAQYYIWNNDATGRYLAGRLVAAADRGVQVRLLLDDINVAGKEPLFAAMAIHPNIRVRIFNPARSRSGVGRWLSLITDFDRINRRMHNKTFVVDGQVGIAGGRNIGDEYFDEHPSLNFRDRDVMVLGPLAEDMTANFEAYWNNQWAYPLATLYDLPDNLAGRDALSQLLTETAADPGIRAVPHQEQDAAETYLRGWFAGMVQAPGELVFDPPPQDPQVPADSPQNTARALYGLVQAARSEILIESAYLILADNQLDNLGTLDNQPLKVAALTNSLATNDLVTNHSGYARWRREMLEQGIELYELRPDAPACQHWVASRPACEQGAVSLHSKAVVFDRETLFIGSFNVNLRSIYLNGETVLIIHSPELATAVAEDIRYAMAPENSWQVSLDEQGDLVWQSGSEQVGHEPGVGFWRRATSRFLSWLPIEKYL</sequence>
<evidence type="ECO:0000313" key="3">
    <source>
        <dbReference type="EMBL" id="TVT33530.1"/>
    </source>
</evidence>
<feature type="signal peptide" evidence="1">
    <location>
        <begin position="1"/>
        <end position="25"/>
    </location>
</feature>
<dbReference type="GO" id="GO:0032049">
    <property type="term" value="P:cardiolipin biosynthetic process"/>
    <property type="evidence" value="ECO:0007669"/>
    <property type="project" value="UniProtKB-ARBA"/>
</dbReference>
<dbReference type="InterPro" id="IPR025202">
    <property type="entry name" value="PLD-like_dom"/>
</dbReference>
<dbReference type="CDD" id="cd09111">
    <property type="entry name" value="PLDc_ymdC_like_1"/>
    <property type="match status" value="1"/>
</dbReference>
<dbReference type="RefSeq" id="WP_273133445.1">
    <property type="nucleotide sequence ID" value="NZ_VMRX01000021.1"/>
</dbReference>
<evidence type="ECO:0000256" key="1">
    <source>
        <dbReference type="SAM" id="SignalP"/>
    </source>
</evidence>
<dbReference type="SUPFAM" id="SSF56024">
    <property type="entry name" value="Phospholipase D/nuclease"/>
    <property type="match status" value="2"/>
</dbReference>
<reference evidence="3 4" key="1">
    <citation type="submission" date="2019-07" db="EMBL/GenBank/DDBJ databases">
        <title>The pathways for chlorine oxyanion respiration interact through the shared metabolite chlorate.</title>
        <authorList>
            <person name="Barnum T.P."/>
            <person name="Cheng Y."/>
            <person name="Hill K.A."/>
            <person name="Lucas L.N."/>
            <person name="Carlson H.K."/>
            <person name="Coates J.D."/>
        </authorList>
    </citation>
    <scope>NUCLEOTIDE SEQUENCE [LARGE SCALE GENOMIC DNA]</scope>
    <source>
        <strain evidence="3">UCB</strain>
    </source>
</reference>
<organism evidence="3 4">
    <name type="scientific">Marinobacter vinifirmus</name>
    <dbReference type="NCBI Taxonomy" id="355591"/>
    <lineage>
        <taxon>Bacteria</taxon>
        <taxon>Pseudomonadati</taxon>
        <taxon>Pseudomonadota</taxon>
        <taxon>Gammaproteobacteria</taxon>
        <taxon>Pseudomonadales</taxon>
        <taxon>Marinobacteraceae</taxon>
        <taxon>Marinobacter</taxon>
    </lineage>
</organism>
<dbReference type="Proteomes" id="UP000319142">
    <property type="component" value="Unassembled WGS sequence"/>
</dbReference>